<evidence type="ECO:0000256" key="2">
    <source>
        <dbReference type="PIRSR" id="PIRSR000390-2"/>
    </source>
</evidence>
<dbReference type="EMBL" id="LBTF01000024">
    <property type="protein sequence ID" value="KKQ35139.1"/>
    <property type="molecule type" value="Genomic_DNA"/>
</dbReference>
<evidence type="ECO:0000313" key="4">
    <source>
        <dbReference type="EMBL" id="KKQ35139.1"/>
    </source>
</evidence>
<dbReference type="PANTHER" id="PTHR30244">
    <property type="entry name" value="TRANSAMINASE"/>
    <property type="match status" value="1"/>
</dbReference>
<dbReference type="PIRSF" id="PIRSF000390">
    <property type="entry name" value="PLP_StrS"/>
    <property type="match status" value="1"/>
</dbReference>
<gene>
    <name evidence="4" type="ORF">US50_C0024G0008</name>
</gene>
<reference evidence="4 5" key="1">
    <citation type="journal article" date="2015" name="Nature">
        <title>rRNA introns, odd ribosomes, and small enigmatic genomes across a large radiation of phyla.</title>
        <authorList>
            <person name="Brown C.T."/>
            <person name="Hug L.A."/>
            <person name="Thomas B.C."/>
            <person name="Sharon I."/>
            <person name="Castelle C.J."/>
            <person name="Singh A."/>
            <person name="Wilkins M.J."/>
            <person name="Williams K.H."/>
            <person name="Banfield J.F."/>
        </authorList>
    </citation>
    <scope>NUCLEOTIDE SEQUENCE [LARGE SCALE GENOMIC DNA]</scope>
</reference>
<comment type="similarity">
    <text evidence="3">Belongs to the DegT/DnrJ/EryC1 family.</text>
</comment>
<protein>
    <submittedName>
        <fullName evidence="4">Uncharacterized protein</fullName>
    </submittedName>
</protein>
<evidence type="ECO:0000313" key="5">
    <source>
        <dbReference type="Proteomes" id="UP000033876"/>
    </source>
</evidence>
<dbReference type="Pfam" id="PF01041">
    <property type="entry name" value="DegT_DnrJ_EryC1"/>
    <property type="match status" value="1"/>
</dbReference>
<dbReference type="Gene3D" id="3.90.1150.10">
    <property type="entry name" value="Aspartate Aminotransferase, domain 1"/>
    <property type="match status" value="1"/>
</dbReference>
<dbReference type="GO" id="GO:0008483">
    <property type="term" value="F:transaminase activity"/>
    <property type="evidence" value="ECO:0007669"/>
    <property type="project" value="TreeGrafter"/>
</dbReference>
<keyword evidence="2 3" id="KW-0663">Pyridoxal phosphate</keyword>
<evidence type="ECO:0000256" key="1">
    <source>
        <dbReference type="PIRSR" id="PIRSR000390-1"/>
    </source>
</evidence>
<dbReference type="Gene3D" id="3.40.640.10">
    <property type="entry name" value="Type I PLP-dependent aspartate aminotransferase-like (Major domain)"/>
    <property type="match status" value="1"/>
</dbReference>
<dbReference type="GO" id="GO:0000271">
    <property type="term" value="P:polysaccharide biosynthetic process"/>
    <property type="evidence" value="ECO:0007669"/>
    <property type="project" value="TreeGrafter"/>
</dbReference>
<dbReference type="InterPro" id="IPR015424">
    <property type="entry name" value="PyrdxlP-dep_Trfase"/>
</dbReference>
<dbReference type="GO" id="GO:0030170">
    <property type="term" value="F:pyridoxal phosphate binding"/>
    <property type="evidence" value="ECO:0007669"/>
    <property type="project" value="TreeGrafter"/>
</dbReference>
<sequence length="388" mass="43622">MKYQIIKRLLSKISMIDKNTPIQLSKPIIGDEEIKNVTAVLKSGMLAQGAVTKKFEERFANLCGTKYAVAVSNGTAAIHCALYAFGVDEQDEVITTPFTFVATANPILMQRARVVFADISESDYCIDPQEVKRKITNKTKVIIPVDLFGQIYDSKYISEIAKSNHIQTLEDACQAVGASRNGIMAGNVADISVFSLYATKNITTGEGGMITTNNEEYARRCKIFRHHGQDESLRYEYLDMGYNYRTTDICSAIGLAQLDRLESINSKRIALSKIYYKKLKNVSGIALPQISSGNIHVFHQFSIRLQDDFCGTRESLISYLEENNIKTGIYYPKPLHLHPHFRKFGYKEGDFPVSEKIATQILSLPIHPSLTEEQVNFVSDKIIEYAKK</sequence>
<dbReference type="CDD" id="cd00616">
    <property type="entry name" value="AHBA_syn"/>
    <property type="match status" value="1"/>
</dbReference>
<feature type="modified residue" description="N6-(pyridoxal phosphate)lysine" evidence="2">
    <location>
        <position position="200"/>
    </location>
</feature>
<dbReference type="InterPro" id="IPR000653">
    <property type="entry name" value="DegT/StrS_aminotransferase"/>
</dbReference>
<dbReference type="SUPFAM" id="SSF53383">
    <property type="entry name" value="PLP-dependent transferases"/>
    <property type="match status" value="1"/>
</dbReference>
<dbReference type="Proteomes" id="UP000033876">
    <property type="component" value="Unassembled WGS sequence"/>
</dbReference>
<proteinExistence type="inferred from homology"/>
<organism evidence="4 5">
    <name type="scientific">Candidatus Nomurabacteria bacterium GW2011_GWB1_37_5</name>
    <dbReference type="NCBI Taxonomy" id="1618742"/>
    <lineage>
        <taxon>Bacteria</taxon>
        <taxon>Candidatus Nomuraibacteriota</taxon>
    </lineage>
</organism>
<comment type="caution">
    <text evidence="4">The sequence shown here is derived from an EMBL/GenBank/DDBJ whole genome shotgun (WGS) entry which is preliminary data.</text>
</comment>
<dbReference type="PANTHER" id="PTHR30244:SF34">
    <property type="entry name" value="DTDP-4-AMINO-4,6-DIDEOXYGALACTOSE TRANSAMINASE"/>
    <property type="match status" value="1"/>
</dbReference>
<feature type="active site" description="Proton acceptor" evidence="1">
    <location>
        <position position="200"/>
    </location>
</feature>
<dbReference type="AlphaFoldDB" id="A0A0G0JEG6"/>
<dbReference type="PATRIC" id="fig|1618742.3.peg.468"/>
<evidence type="ECO:0000256" key="3">
    <source>
        <dbReference type="RuleBase" id="RU004508"/>
    </source>
</evidence>
<name>A0A0G0JEG6_9BACT</name>
<accession>A0A0G0JEG6</accession>
<dbReference type="InterPro" id="IPR015421">
    <property type="entry name" value="PyrdxlP-dep_Trfase_major"/>
</dbReference>
<dbReference type="InterPro" id="IPR015422">
    <property type="entry name" value="PyrdxlP-dep_Trfase_small"/>
</dbReference>